<name>A0ABY8TQI5_TETOB</name>
<gene>
    <name evidence="5" type="ORF">OEZ85_010823</name>
</gene>
<feature type="repeat" description="TPR" evidence="3">
    <location>
        <begin position="551"/>
        <end position="584"/>
    </location>
</feature>
<dbReference type="PANTHER" id="PTHR16193:SF0">
    <property type="entry name" value="TETRATRICOPEPTIDE REPEAT PROTEIN 27"/>
    <property type="match status" value="1"/>
</dbReference>
<dbReference type="PANTHER" id="PTHR16193">
    <property type="entry name" value="TETRATRICOPEPTIDE REPEAT PROTEIN 27"/>
    <property type="match status" value="1"/>
</dbReference>
<dbReference type="Pfam" id="PF13432">
    <property type="entry name" value="TPR_16"/>
    <property type="match status" value="1"/>
</dbReference>
<evidence type="ECO:0000256" key="1">
    <source>
        <dbReference type="ARBA" id="ARBA00022737"/>
    </source>
</evidence>
<evidence type="ECO:0000256" key="3">
    <source>
        <dbReference type="PROSITE-ProRule" id="PRU00339"/>
    </source>
</evidence>
<evidence type="ECO:0000313" key="6">
    <source>
        <dbReference type="Proteomes" id="UP001244341"/>
    </source>
</evidence>
<accession>A0ABY8TQI5</accession>
<dbReference type="PROSITE" id="PS50005">
    <property type="entry name" value="TPR"/>
    <property type="match status" value="2"/>
</dbReference>
<reference evidence="5 6" key="1">
    <citation type="submission" date="2023-05" db="EMBL/GenBank/DDBJ databases">
        <title>A 100% complete, gapless, phased diploid assembly of the Scenedesmus obliquus UTEX 3031 genome.</title>
        <authorList>
            <person name="Biondi T.C."/>
            <person name="Hanschen E.R."/>
            <person name="Kwon T."/>
            <person name="Eng W."/>
            <person name="Kruse C.P.S."/>
            <person name="Koehler S.I."/>
            <person name="Kunde Y."/>
            <person name="Gleasner C.D."/>
            <person name="You Mak K.T."/>
            <person name="Polle J."/>
            <person name="Hovde B.T."/>
            <person name="Starkenburg S.R."/>
        </authorList>
    </citation>
    <scope>NUCLEOTIDE SEQUENCE [LARGE SCALE GENOMIC DNA]</scope>
    <source>
        <strain evidence="5 6">DOE0152z</strain>
    </source>
</reference>
<protein>
    <recommendedName>
        <fullName evidence="7">TPR-like protein</fullName>
    </recommendedName>
</protein>
<organism evidence="5 6">
    <name type="scientific">Tetradesmus obliquus</name>
    <name type="common">Green alga</name>
    <name type="synonym">Acutodesmus obliquus</name>
    <dbReference type="NCBI Taxonomy" id="3088"/>
    <lineage>
        <taxon>Eukaryota</taxon>
        <taxon>Viridiplantae</taxon>
        <taxon>Chlorophyta</taxon>
        <taxon>core chlorophytes</taxon>
        <taxon>Chlorophyceae</taxon>
        <taxon>CS clade</taxon>
        <taxon>Sphaeropleales</taxon>
        <taxon>Scenedesmaceae</taxon>
        <taxon>Tetradesmus</taxon>
    </lineage>
</organism>
<dbReference type="InterPro" id="IPR019734">
    <property type="entry name" value="TPR_rpt"/>
</dbReference>
<dbReference type="SUPFAM" id="SSF48452">
    <property type="entry name" value="TPR-like"/>
    <property type="match status" value="2"/>
</dbReference>
<dbReference type="InterPro" id="IPR011990">
    <property type="entry name" value="TPR-like_helical_dom_sf"/>
</dbReference>
<evidence type="ECO:0000313" key="5">
    <source>
        <dbReference type="EMBL" id="WIA10643.1"/>
    </source>
</evidence>
<feature type="region of interest" description="Disordered" evidence="4">
    <location>
        <begin position="636"/>
        <end position="673"/>
    </location>
</feature>
<feature type="repeat" description="TPR" evidence="3">
    <location>
        <begin position="517"/>
        <end position="550"/>
    </location>
</feature>
<dbReference type="Proteomes" id="UP001244341">
    <property type="component" value="Chromosome 2b"/>
</dbReference>
<dbReference type="EMBL" id="CP126209">
    <property type="protein sequence ID" value="WIA10643.1"/>
    <property type="molecule type" value="Genomic_DNA"/>
</dbReference>
<sequence length="862" mass="92581">METINEIHLLLSTLQSAGANTSLLSCNSDIRSRSLLAVDGAEAPTAAAYFAVLRRRVAEQLQQGTRSAALEVLTAGVQCLEGFVQLNLCGPIQSQHVPLYVSSSAAGSHTDAAAPPMGQDSLSLDERWVVSQLEVDDVGNEADAAAAEAAGANADALRAMLPAAAHLECSLVQQHYGQTVEAQQQLEQAAAALGVEVQVTGVLGFRTKHQLDPKAQLVASFKGPATAATGAADGVDLAELGFDQAGLTKELEGMEDDSAVYLAPRLATDNTATDDDAAAAAGNGSTEQQQQHVSCMLQALLLGWAAQIKKGTSQDELQQWQMAPFVEAVLQQQSTQYMLHATARLLKCRHEKERGRTRERSLMQLEQLCNALQAAQPAAGVRLPFCFGVRFPLWPLLRKELAELYIAMGFVGAALRIFEGLEMWDQLILCYRLLDKKQVAQELVLQRLQANPDDAKLWCVLGDIQQQEAHYEKAWEVSSHRSSRAQRSIARSAMQRKEYTRAAAAYELALALNPLYPEAWFAQGYCYLRMGDNSKALQAFTKVTHLEPDNGEAWTNLAALWLQQGGWREALQASEQAVKYKRDSWQTWDNYATAAAKAGGMSSCVRALVQVFELSKGQHFSLETAEQLMMQLEREQQQLHGTAADSSSSSSSAKLHEANGAADSSSEAEEEAMEAPEQLLQLLAVSDGLPNLTSSAGAAAHTAAAAAAAAAARQRAYDQVLGAFAALLKSVANAAACGPGVWGLLGRLYRLQGQLLSSQEAWLKQVRALQSSPYKSDPDAFAAMAAATDHLCRAYLATAAAGQGGLRELSAARMQLRGLLKQCEDAFGEQQQYLQLQGLLGDVMAAEDAALAAKRAAEAAAQ</sequence>
<evidence type="ECO:0000256" key="2">
    <source>
        <dbReference type="ARBA" id="ARBA00022803"/>
    </source>
</evidence>
<proteinExistence type="predicted"/>
<evidence type="ECO:0000256" key="4">
    <source>
        <dbReference type="SAM" id="MobiDB-lite"/>
    </source>
</evidence>
<dbReference type="SMART" id="SM00028">
    <property type="entry name" value="TPR"/>
    <property type="match status" value="4"/>
</dbReference>
<keyword evidence="2 3" id="KW-0802">TPR repeat</keyword>
<dbReference type="InterPro" id="IPR044244">
    <property type="entry name" value="TTC27/Emw1"/>
</dbReference>
<dbReference type="Gene3D" id="1.25.40.10">
    <property type="entry name" value="Tetratricopeptide repeat domain"/>
    <property type="match status" value="1"/>
</dbReference>
<dbReference type="PROSITE" id="PS50293">
    <property type="entry name" value="TPR_REGION"/>
    <property type="match status" value="1"/>
</dbReference>
<keyword evidence="6" id="KW-1185">Reference proteome</keyword>
<keyword evidence="1" id="KW-0677">Repeat</keyword>
<evidence type="ECO:0008006" key="7">
    <source>
        <dbReference type="Google" id="ProtNLM"/>
    </source>
</evidence>
<feature type="compositionally biased region" description="Low complexity" evidence="4">
    <location>
        <begin position="646"/>
        <end position="665"/>
    </location>
</feature>